<evidence type="ECO:0000313" key="1">
    <source>
        <dbReference type="EMBL" id="SCX43406.1"/>
    </source>
</evidence>
<gene>
    <name evidence="1" type="ORF">SAMN03159343_1226</name>
</gene>
<dbReference type="Proteomes" id="UP000198981">
    <property type="component" value="Unassembled WGS sequence"/>
</dbReference>
<dbReference type="OrthoDB" id="5194421at2"/>
<evidence type="ECO:0000313" key="2">
    <source>
        <dbReference type="Proteomes" id="UP000198981"/>
    </source>
</evidence>
<name>A0A1G4XQ93_9ACTN</name>
<dbReference type="RefSeq" id="WP_092801141.1">
    <property type="nucleotide sequence ID" value="NZ_FMUH01000002.1"/>
</dbReference>
<reference evidence="2" key="1">
    <citation type="submission" date="2016-10" db="EMBL/GenBank/DDBJ databases">
        <authorList>
            <person name="Varghese N."/>
            <person name="Submissions S."/>
        </authorList>
    </citation>
    <scope>NUCLEOTIDE SEQUENCE [LARGE SCALE GENOMIC DNA]</scope>
    <source>
        <strain evidence="2">DSM 45722</strain>
    </source>
</reference>
<dbReference type="AlphaFoldDB" id="A0A1G4XQ93"/>
<keyword evidence="2" id="KW-1185">Reference proteome</keyword>
<organism evidence="1 2">
    <name type="scientific">Klenkia marina</name>
    <dbReference type="NCBI Taxonomy" id="1960309"/>
    <lineage>
        <taxon>Bacteria</taxon>
        <taxon>Bacillati</taxon>
        <taxon>Actinomycetota</taxon>
        <taxon>Actinomycetes</taxon>
        <taxon>Geodermatophilales</taxon>
        <taxon>Geodermatophilaceae</taxon>
        <taxon>Klenkia</taxon>
    </lineage>
</organism>
<sequence length="61" mass="6737">MPTVIHQGGPRHGQVDEIDPAELRGALVYDGPRWLGVYRPADPPRTYPTDLGDAQVWVAVE</sequence>
<protein>
    <submittedName>
        <fullName evidence="1">Uncharacterized protein</fullName>
    </submittedName>
</protein>
<proteinExistence type="predicted"/>
<accession>A0A1G4XQ93</accession>
<dbReference type="EMBL" id="FMUH01000002">
    <property type="protein sequence ID" value="SCX43406.1"/>
    <property type="molecule type" value="Genomic_DNA"/>
</dbReference>